<reference evidence="1" key="1">
    <citation type="submission" date="2022-10" db="EMBL/GenBank/DDBJ databases">
        <title>Human gut microbiome strain richness.</title>
        <authorList>
            <person name="Chen-Liaw A."/>
        </authorList>
    </citation>
    <scope>NUCLEOTIDE SEQUENCE</scope>
    <source>
        <strain evidence="1">1001713st1_F9_1001713B170221_170320</strain>
    </source>
</reference>
<feature type="non-terminal residue" evidence="1">
    <location>
        <position position="140"/>
    </location>
</feature>
<organism evidence="1 2">
    <name type="scientific">Bacteroides uniformis</name>
    <dbReference type="NCBI Taxonomy" id="820"/>
    <lineage>
        <taxon>Bacteria</taxon>
        <taxon>Pseudomonadati</taxon>
        <taxon>Bacteroidota</taxon>
        <taxon>Bacteroidia</taxon>
        <taxon>Bacteroidales</taxon>
        <taxon>Bacteroidaceae</taxon>
        <taxon>Bacteroides</taxon>
    </lineage>
</organism>
<name>A0AAW6H676_BACUN</name>
<dbReference type="Proteomes" id="UP001222603">
    <property type="component" value="Unassembled WGS sequence"/>
</dbReference>
<dbReference type="AlphaFoldDB" id="A0AAW6H676"/>
<evidence type="ECO:0000313" key="2">
    <source>
        <dbReference type="Proteomes" id="UP001222603"/>
    </source>
</evidence>
<sequence length="140" mass="16342">MKAKVFKYKSDGNTVVAPYMELEPYAENVYLSLSRKNEYGNEDDDCFHVVCRIENVYFSSGQYSRRFLKGEGCREEAATYCRNWIADTLQSAERGAFVNLISVRVFEALGLDTTPLVQAREEYKRIQEQKRREQKEKEAE</sequence>
<proteinExistence type="predicted"/>
<dbReference type="EMBL" id="JAQNSI010000610">
    <property type="protein sequence ID" value="MDC1903293.1"/>
    <property type="molecule type" value="Genomic_DNA"/>
</dbReference>
<comment type="caution">
    <text evidence="1">The sequence shown here is derived from an EMBL/GenBank/DDBJ whole genome shotgun (WGS) entry which is preliminary data.</text>
</comment>
<gene>
    <name evidence="1" type="ORF">POZ10_22040</name>
</gene>
<protein>
    <submittedName>
        <fullName evidence="1">Uncharacterized protein</fullName>
    </submittedName>
</protein>
<evidence type="ECO:0000313" key="1">
    <source>
        <dbReference type="EMBL" id="MDC1903293.1"/>
    </source>
</evidence>
<accession>A0AAW6H676</accession>